<feature type="transmembrane region" description="Helical" evidence="8">
    <location>
        <begin position="657"/>
        <end position="674"/>
    </location>
</feature>
<dbReference type="GO" id="GO:0005886">
    <property type="term" value="C:plasma membrane"/>
    <property type="evidence" value="ECO:0007669"/>
    <property type="project" value="UniProtKB-SubCell"/>
</dbReference>
<keyword evidence="12" id="KW-1185">Reference proteome</keyword>
<evidence type="ECO:0000256" key="3">
    <source>
        <dbReference type="ARBA" id="ARBA00022475"/>
    </source>
</evidence>
<sequence>MAKYTTLCWLSLNLCLISFLGFCNFASMADPASNNSFTIYSFTYPETRLKPYDWRYIRVDLPPWFSSLSIALDSDVDLDFGQIAKVGTTPKSTLPLICFRDGSLPLPDFSNKALNHLVLGSLSNGSVRAIEGVQNAEHCYPLEKRIVLKLTNEQITPGVWYVGLFNGIGALRTQSKMISRGSAYSFTANVSVEGCIASNFWGQFCNQTIESLSCSTSDAYVSSTADFAADSYNGTMKDVVSCSSVGDSCHGDNETKVFSLEVTGMAEQFTISGKNIRINGSLSFNNTDEAGDVVLMCYARYGAIALASMHDYSRDISKGPLTVPLPRAGRWYVTIAPFNLTKGFDRVQDSTMRVCYSLTWRVAECPSGKAGFNCSWDMYTLQTVLRKNPSLPFESYYTPPDGKVSSGSANFPLQPLLSNSSLGGQLGISWTYFVLDIPRGAAGGNLHFRLKSDRKVGFEIYVRYGGLPSDDMWDYYYINKTKSSDGSMFFTLYNSSKEIVDFYILYAREGIWSFGLKHLNSTDGSLEQSTVSISLERCPKKCSAPHGSCQNFVDESGLTVYSYCSCDRTHGGIDCSIEIVSHQGHMWQSISLIGSNAAAILPAYWALRQKVQFESLMNAFAEWVIFTASGISSALYHACDVGTWCALTFRVLQFMDFWLSFMAVVSTFVFMAAIDEASKRTIHAAVSILTALMAITGATRSTNIVLVIAIGATGLLVGWLIEFATKCRSLSCSAGFCLSIPNRISICNVVKVLMKRFHWGFILAGFAALTMAAVSWKLETSQSYWIWHSIWHVSIYTSSFLFLCSMVKPAAPSTENLRPQNGDYELTRQNSVPRGGE</sequence>
<feature type="signal peptide" evidence="9">
    <location>
        <begin position="1"/>
        <end position="25"/>
    </location>
</feature>
<feature type="chain" id="PRO_5040441770" description="EGF-like domain-containing protein" evidence="9">
    <location>
        <begin position="26"/>
        <end position="837"/>
    </location>
</feature>
<dbReference type="EMBL" id="JAKOGI010000524">
    <property type="protein sequence ID" value="KAJ8433673.1"/>
    <property type="molecule type" value="Genomic_DNA"/>
</dbReference>
<name>A0A9Q1JYX4_9CARY</name>
<evidence type="ECO:0000256" key="2">
    <source>
        <dbReference type="ARBA" id="ARBA00005542"/>
    </source>
</evidence>
<proteinExistence type="inferred from homology"/>
<organism evidence="11 12">
    <name type="scientific">Carnegiea gigantea</name>
    <dbReference type="NCBI Taxonomy" id="171969"/>
    <lineage>
        <taxon>Eukaryota</taxon>
        <taxon>Viridiplantae</taxon>
        <taxon>Streptophyta</taxon>
        <taxon>Embryophyta</taxon>
        <taxon>Tracheophyta</taxon>
        <taxon>Spermatophyta</taxon>
        <taxon>Magnoliopsida</taxon>
        <taxon>eudicotyledons</taxon>
        <taxon>Gunneridae</taxon>
        <taxon>Pentapetalae</taxon>
        <taxon>Caryophyllales</taxon>
        <taxon>Cactineae</taxon>
        <taxon>Cactaceae</taxon>
        <taxon>Cactoideae</taxon>
        <taxon>Echinocereeae</taxon>
        <taxon>Carnegiea</taxon>
    </lineage>
</organism>
<dbReference type="PANTHER" id="PTHR14319:SF3">
    <property type="entry name" value="TRANSMEMBRANE PROTEIN-LIKE PROTEIN"/>
    <property type="match status" value="1"/>
</dbReference>
<gene>
    <name evidence="11" type="ORF">Cgig2_002344</name>
</gene>
<evidence type="ECO:0000256" key="7">
    <source>
        <dbReference type="SAM" id="MobiDB-lite"/>
    </source>
</evidence>
<accession>A0A9Q1JYX4</accession>
<dbReference type="InterPro" id="IPR000742">
    <property type="entry name" value="EGF"/>
</dbReference>
<evidence type="ECO:0000256" key="8">
    <source>
        <dbReference type="SAM" id="Phobius"/>
    </source>
</evidence>
<comment type="subcellular location">
    <subcellularLocation>
        <location evidence="1">Cell membrane</location>
        <topology evidence="1">Multi-pass membrane protein</topology>
    </subcellularLocation>
</comment>
<evidence type="ECO:0000256" key="1">
    <source>
        <dbReference type="ARBA" id="ARBA00004651"/>
    </source>
</evidence>
<dbReference type="PROSITE" id="PS00022">
    <property type="entry name" value="EGF_1"/>
    <property type="match status" value="1"/>
</dbReference>
<keyword evidence="4 8" id="KW-0812">Transmembrane</keyword>
<dbReference type="Pfam" id="PF12036">
    <property type="entry name" value="DUF3522"/>
    <property type="match status" value="1"/>
</dbReference>
<keyword evidence="5 8" id="KW-1133">Transmembrane helix</keyword>
<evidence type="ECO:0000256" key="9">
    <source>
        <dbReference type="SAM" id="SignalP"/>
    </source>
</evidence>
<dbReference type="OrthoDB" id="69646at2759"/>
<feature type="compositionally biased region" description="Polar residues" evidence="7">
    <location>
        <begin position="827"/>
        <end position="837"/>
    </location>
</feature>
<dbReference type="PANTHER" id="PTHR14319">
    <property type="entry name" value="FIVE-SPAN TRANSMEMBRANE PROTEIN M83"/>
    <property type="match status" value="1"/>
</dbReference>
<feature type="transmembrane region" description="Helical" evidence="8">
    <location>
        <begin position="784"/>
        <end position="804"/>
    </location>
</feature>
<evidence type="ECO:0000313" key="11">
    <source>
        <dbReference type="EMBL" id="KAJ8433673.1"/>
    </source>
</evidence>
<feature type="transmembrane region" description="Helical" evidence="8">
    <location>
        <begin position="759"/>
        <end position="778"/>
    </location>
</feature>
<dbReference type="AlphaFoldDB" id="A0A9Q1JYX4"/>
<evidence type="ECO:0000256" key="5">
    <source>
        <dbReference type="ARBA" id="ARBA00022989"/>
    </source>
</evidence>
<evidence type="ECO:0000256" key="6">
    <source>
        <dbReference type="ARBA" id="ARBA00023136"/>
    </source>
</evidence>
<keyword evidence="6 8" id="KW-0472">Membrane</keyword>
<evidence type="ECO:0000259" key="10">
    <source>
        <dbReference type="PROSITE" id="PS00022"/>
    </source>
</evidence>
<keyword evidence="9" id="KW-0732">Signal</keyword>
<protein>
    <recommendedName>
        <fullName evidence="10">EGF-like domain-containing protein</fullName>
    </recommendedName>
</protein>
<reference evidence="11" key="1">
    <citation type="submission" date="2022-04" db="EMBL/GenBank/DDBJ databases">
        <title>Carnegiea gigantea Genome sequencing and assembly v2.</title>
        <authorList>
            <person name="Copetti D."/>
            <person name="Sanderson M.J."/>
            <person name="Burquez A."/>
            <person name="Wojciechowski M.F."/>
        </authorList>
    </citation>
    <scope>NUCLEOTIDE SEQUENCE</scope>
    <source>
        <strain evidence="11">SGP5-SGP5p</strain>
        <tissue evidence="11">Aerial part</tissue>
    </source>
</reference>
<dbReference type="InterPro" id="IPR021910">
    <property type="entry name" value="NGX6/PGAP6/MYMK"/>
</dbReference>
<comment type="caution">
    <text evidence="11">The sequence shown here is derived from an EMBL/GenBank/DDBJ whole genome shotgun (WGS) entry which is preliminary data.</text>
</comment>
<feature type="domain" description="EGF-like" evidence="10">
    <location>
        <begin position="564"/>
        <end position="575"/>
    </location>
</feature>
<evidence type="ECO:0000256" key="4">
    <source>
        <dbReference type="ARBA" id="ARBA00022692"/>
    </source>
</evidence>
<feature type="transmembrane region" description="Helical" evidence="8">
    <location>
        <begin position="704"/>
        <end position="721"/>
    </location>
</feature>
<comment type="similarity">
    <text evidence="2">Belongs to the TMEM8 family.</text>
</comment>
<keyword evidence="3" id="KW-1003">Cell membrane</keyword>
<feature type="transmembrane region" description="Helical" evidence="8">
    <location>
        <begin position="681"/>
        <end position="698"/>
    </location>
</feature>
<dbReference type="Proteomes" id="UP001153076">
    <property type="component" value="Unassembled WGS sequence"/>
</dbReference>
<feature type="region of interest" description="Disordered" evidence="7">
    <location>
        <begin position="814"/>
        <end position="837"/>
    </location>
</feature>
<evidence type="ECO:0000313" key="12">
    <source>
        <dbReference type="Proteomes" id="UP001153076"/>
    </source>
</evidence>